<feature type="transmembrane region" description="Helical" evidence="6">
    <location>
        <begin position="336"/>
        <end position="352"/>
    </location>
</feature>
<evidence type="ECO:0000256" key="4">
    <source>
        <dbReference type="ARBA" id="ARBA00022989"/>
    </source>
</evidence>
<keyword evidence="2" id="KW-0813">Transport</keyword>
<keyword evidence="3 6" id="KW-0812">Transmembrane</keyword>
<feature type="domain" description="Major facilitator superfamily (MFS) profile" evidence="7">
    <location>
        <begin position="3"/>
        <end position="381"/>
    </location>
</feature>
<dbReference type="Proteomes" id="UP000628775">
    <property type="component" value="Unassembled WGS sequence"/>
</dbReference>
<comment type="subcellular location">
    <subcellularLocation>
        <location evidence="1">Cell membrane</location>
        <topology evidence="1">Multi-pass membrane protein</topology>
    </subcellularLocation>
</comment>
<keyword evidence="5 6" id="KW-0472">Membrane</keyword>
<dbReference type="EMBL" id="BMIR01000004">
    <property type="protein sequence ID" value="GGE35315.1"/>
    <property type="molecule type" value="Genomic_DNA"/>
</dbReference>
<dbReference type="InterPro" id="IPR020846">
    <property type="entry name" value="MFS_dom"/>
</dbReference>
<comment type="caution">
    <text evidence="8">The sequence shown here is derived from an EMBL/GenBank/DDBJ whole genome shotgun (WGS) entry which is preliminary data.</text>
</comment>
<feature type="transmembrane region" description="Helical" evidence="6">
    <location>
        <begin position="240"/>
        <end position="260"/>
    </location>
</feature>
<dbReference type="Gene3D" id="1.20.1250.20">
    <property type="entry name" value="MFS general substrate transporter like domains"/>
    <property type="match status" value="2"/>
</dbReference>
<dbReference type="SUPFAM" id="SSF103473">
    <property type="entry name" value="MFS general substrate transporter"/>
    <property type="match status" value="1"/>
</dbReference>
<keyword evidence="9" id="KW-1185">Reference proteome</keyword>
<dbReference type="RefSeq" id="WP_188690815.1">
    <property type="nucleotide sequence ID" value="NZ_BMIR01000004.1"/>
</dbReference>
<feature type="transmembrane region" description="Helical" evidence="6">
    <location>
        <begin position="164"/>
        <end position="185"/>
    </location>
</feature>
<feature type="transmembrane region" description="Helical" evidence="6">
    <location>
        <begin position="40"/>
        <end position="61"/>
    </location>
</feature>
<protein>
    <submittedName>
        <fullName evidence="8">MFS transporter</fullName>
    </submittedName>
</protein>
<evidence type="ECO:0000313" key="9">
    <source>
        <dbReference type="Proteomes" id="UP000628775"/>
    </source>
</evidence>
<gene>
    <name evidence="8" type="ORF">GCM10011391_12530</name>
</gene>
<evidence type="ECO:0000256" key="1">
    <source>
        <dbReference type="ARBA" id="ARBA00004651"/>
    </source>
</evidence>
<sequence>MKKNVLLIIALFIAALNLRPAINSISPLLGNISIDLGMSAAVASLLTSIPVLCMGIFSPVAVKAGGKWGIERMIGLSLLIIGMGTVIRLFTHSVTLMLITAMIAGIGIAFIGPLFSGFIKRHFPKHVPSMIAVYTVALTLGAALSSMLSAPLQRSFQSWQSSLACWAIIAFVAAIIWFFFVNIQVRKPSQNSLEEIKAKLPWGNANAWALTFSFGLMTMLFFSMTAWLPQIVQGMGYTKSYAATSLTVFVVIQIPVSLVLPILLKHFPSRRLWLFTESLFELIGLALLMLHIEPIIASAFIGIGAAGLFSLNLLLPIDETNNAHAAASWSAMTQSVGYVIGALGPIIIGWTHDASNSFTAAIIGMIIINVLMIFVQLESTTRRNKQESGSQ</sequence>
<evidence type="ECO:0000256" key="3">
    <source>
        <dbReference type="ARBA" id="ARBA00022692"/>
    </source>
</evidence>
<dbReference type="PROSITE" id="PS50850">
    <property type="entry name" value="MFS"/>
    <property type="match status" value="1"/>
</dbReference>
<feature type="transmembrane region" description="Helical" evidence="6">
    <location>
        <begin position="96"/>
        <end position="119"/>
    </location>
</feature>
<feature type="transmembrane region" description="Helical" evidence="6">
    <location>
        <begin position="73"/>
        <end position="90"/>
    </location>
</feature>
<dbReference type="GO" id="GO:0005886">
    <property type="term" value="C:plasma membrane"/>
    <property type="evidence" value="ECO:0007669"/>
    <property type="project" value="UniProtKB-SubCell"/>
</dbReference>
<proteinExistence type="predicted"/>
<evidence type="ECO:0000256" key="2">
    <source>
        <dbReference type="ARBA" id="ARBA00022448"/>
    </source>
</evidence>
<dbReference type="InterPro" id="IPR011701">
    <property type="entry name" value="MFS"/>
</dbReference>
<evidence type="ECO:0000256" key="6">
    <source>
        <dbReference type="SAM" id="Phobius"/>
    </source>
</evidence>
<keyword evidence="4 6" id="KW-1133">Transmembrane helix</keyword>
<dbReference type="GO" id="GO:0022857">
    <property type="term" value="F:transmembrane transporter activity"/>
    <property type="evidence" value="ECO:0007669"/>
    <property type="project" value="InterPro"/>
</dbReference>
<accession>A0A8J2YGH9</accession>
<dbReference type="Pfam" id="PF07690">
    <property type="entry name" value="MFS_1"/>
    <property type="match status" value="1"/>
</dbReference>
<name>A0A8J2YGH9_9BACL</name>
<feature type="transmembrane region" description="Helical" evidence="6">
    <location>
        <begin position="131"/>
        <end position="152"/>
    </location>
</feature>
<feature type="transmembrane region" description="Helical" evidence="6">
    <location>
        <begin position="272"/>
        <end position="289"/>
    </location>
</feature>
<organism evidence="8 9">
    <name type="scientific">Pullulanibacillus camelliae</name>
    <dbReference type="NCBI Taxonomy" id="1707096"/>
    <lineage>
        <taxon>Bacteria</taxon>
        <taxon>Bacillati</taxon>
        <taxon>Bacillota</taxon>
        <taxon>Bacilli</taxon>
        <taxon>Bacillales</taxon>
        <taxon>Sporolactobacillaceae</taxon>
        <taxon>Pullulanibacillus</taxon>
    </lineage>
</organism>
<dbReference type="PANTHER" id="PTHR23523:SF2">
    <property type="entry name" value="2-NITROIMIDAZOLE TRANSPORTER"/>
    <property type="match status" value="1"/>
</dbReference>
<evidence type="ECO:0000259" key="7">
    <source>
        <dbReference type="PROSITE" id="PS50850"/>
    </source>
</evidence>
<evidence type="ECO:0000313" key="8">
    <source>
        <dbReference type="EMBL" id="GGE35315.1"/>
    </source>
</evidence>
<dbReference type="InterPro" id="IPR052524">
    <property type="entry name" value="MFS_Cyanate_Porter"/>
</dbReference>
<feature type="transmembrane region" description="Helical" evidence="6">
    <location>
        <begin position="295"/>
        <end position="315"/>
    </location>
</feature>
<reference evidence="8" key="1">
    <citation type="journal article" date="2014" name="Int. J. Syst. Evol. Microbiol.">
        <title>Complete genome sequence of Corynebacterium casei LMG S-19264T (=DSM 44701T), isolated from a smear-ripened cheese.</title>
        <authorList>
            <consortium name="US DOE Joint Genome Institute (JGI-PGF)"/>
            <person name="Walter F."/>
            <person name="Albersmeier A."/>
            <person name="Kalinowski J."/>
            <person name="Ruckert C."/>
        </authorList>
    </citation>
    <scope>NUCLEOTIDE SEQUENCE</scope>
    <source>
        <strain evidence="8">CGMCC 1.15371</strain>
    </source>
</reference>
<evidence type="ECO:0000256" key="5">
    <source>
        <dbReference type="ARBA" id="ARBA00023136"/>
    </source>
</evidence>
<feature type="transmembrane region" description="Helical" evidence="6">
    <location>
        <begin position="358"/>
        <end position="377"/>
    </location>
</feature>
<dbReference type="AlphaFoldDB" id="A0A8J2YGH9"/>
<feature type="transmembrane region" description="Helical" evidence="6">
    <location>
        <begin position="206"/>
        <end position="228"/>
    </location>
</feature>
<dbReference type="PANTHER" id="PTHR23523">
    <property type="match status" value="1"/>
</dbReference>
<dbReference type="InterPro" id="IPR036259">
    <property type="entry name" value="MFS_trans_sf"/>
</dbReference>
<reference evidence="8" key="2">
    <citation type="submission" date="2020-09" db="EMBL/GenBank/DDBJ databases">
        <authorList>
            <person name="Sun Q."/>
            <person name="Zhou Y."/>
        </authorList>
    </citation>
    <scope>NUCLEOTIDE SEQUENCE</scope>
    <source>
        <strain evidence="8">CGMCC 1.15371</strain>
    </source>
</reference>